<protein>
    <recommendedName>
        <fullName evidence="2">Sialate O-acetylesterase domain-containing protein</fullName>
    </recommendedName>
</protein>
<dbReference type="Pfam" id="PF03629">
    <property type="entry name" value="SASA"/>
    <property type="match status" value="1"/>
</dbReference>
<dbReference type="OrthoDB" id="42638at2759"/>
<sequence length="532" mass="58698">MEISKQSITAGRFAFASYYNDHMVLQQAPQKAVIWGYYPDAGYRLIVKVHGMEKVYSAVVNPGPTADEGIWSITLDPIPAGGPYTINVFSESTVISITDVLFGDVWICSGQSNMQFTTYQIFNASEELAASSKYTAIRLFTVAETYSPTPLTDLAKVEEQWSLPNSTTVGQGPWTHFSAVCWLYGKLLFEELGYPIGLIDTNWGGTPVEAWSSPDALAKCGLRFDSHSVSHAKPKRKYTPLEGPYDLSQLWNAMVNPLLKMTIYGAIWYQGEADSAEPKMHMYNCTFPAMIDDWRAKFSAQSGQTDPGFPFGFVQLAPNNPVSQDIRVGFPDVRWHQTADYGYVPNSRMKNVFMAVALDLPDFDSPDGSIHPRDKQDVAYRLLLSGLAVAYNKTSGVYNGPLPAAVSQSGGSVTLNYGSEWQLQIANNEGFEVCCSNNPLGSCKYQDPGWTEAPVISSTSVAVVLNGTVCSSEKYIIGIRYAWRESPFEFKKGTIYSIANALPAPPFISFKPQNAGSTFTYTFDWSKPTILP</sequence>
<dbReference type="Gene3D" id="3.40.50.1110">
    <property type="entry name" value="SGNH hydrolase"/>
    <property type="match status" value="1"/>
</dbReference>
<dbReference type="Proteomes" id="UP000245119">
    <property type="component" value="Linkage Group LG6"/>
</dbReference>
<accession>A0A2T7P3U6</accession>
<keyword evidence="1" id="KW-0378">Hydrolase</keyword>
<keyword evidence="4" id="KW-1185">Reference proteome</keyword>
<name>A0A2T7P3U6_POMCA</name>
<dbReference type="InterPro" id="IPR005181">
    <property type="entry name" value="SASA"/>
</dbReference>
<comment type="caution">
    <text evidence="3">The sequence shown here is derived from an EMBL/GenBank/DDBJ whole genome shotgun (WGS) entry which is preliminary data.</text>
</comment>
<dbReference type="OMA" id="MDGIAWY"/>
<evidence type="ECO:0000313" key="4">
    <source>
        <dbReference type="Proteomes" id="UP000245119"/>
    </source>
</evidence>
<dbReference type="EMBL" id="PZQS01000006">
    <property type="protein sequence ID" value="PVD28097.1"/>
    <property type="molecule type" value="Genomic_DNA"/>
</dbReference>
<dbReference type="PANTHER" id="PTHR22901">
    <property type="entry name" value="SIALATE O-ACETYLESTERASE"/>
    <property type="match status" value="1"/>
</dbReference>
<evidence type="ECO:0000313" key="3">
    <source>
        <dbReference type="EMBL" id="PVD28097.1"/>
    </source>
</evidence>
<reference evidence="3 4" key="1">
    <citation type="submission" date="2018-04" db="EMBL/GenBank/DDBJ databases">
        <title>The genome of golden apple snail Pomacea canaliculata provides insight into stress tolerance and invasive adaptation.</title>
        <authorList>
            <person name="Liu C."/>
            <person name="Liu B."/>
            <person name="Ren Y."/>
            <person name="Zhang Y."/>
            <person name="Wang H."/>
            <person name="Li S."/>
            <person name="Jiang F."/>
            <person name="Yin L."/>
            <person name="Zhang G."/>
            <person name="Qian W."/>
            <person name="Fan W."/>
        </authorList>
    </citation>
    <scope>NUCLEOTIDE SEQUENCE [LARGE SCALE GENOMIC DNA]</scope>
    <source>
        <strain evidence="3">SZHN2017</strain>
        <tissue evidence="3">Muscle</tissue>
    </source>
</reference>
<dbReference type="GO" id="GO:0005975">
    <property type="term" value="P:carbohydrate metabolic process"/>
    <property type="evidence" value="ECO:0007669"/>
    <property type="project" value="TreeGrafter"/>
</dbReference>
<dbReference type="SUPFAM" id="SSF52266">
    <property type="entry name" value="SGNH hydrolase"/>
    <property type="match status" value="1"/>
</dbReference>
<evidence type="ECO:0000259" key="2">
    <source>
        <dbReference type="Pfam" id="PF03629"/>
    </source>
</evidence>
<organism evidence="3 4">
    <name type="scientific">Pomacea canaliculata</name>
    <name type="common">Golden apple snail</name>
    <dbReference type="NCBI Taxonomy" id="400727"/>
    <lineage>
        <taxon>Eukaryota</taxon>
        <taxon>Metazoa</taxon>
        <taxon>Spiralia</taxon>
        <taxon>Lophotrochozoa</taxon>
        <taxon>Mollusca</taxon>
        <taxon>Gastropoda</taxon>
        <taxon>Caenogastropoda</taxon>
        <taxon>Architaenioglossa</taxon>
        <taxon>Ampullarioidea</taxon>
        <taxon>Ampullariidae</taxon>
        <taxon>Pomacea</taxon>
    </lineage>
</organism>
<dbReference type="GO" id="GO:0001681">
    <property type="term" value="F:sialate O-acetylesterase activity"/>
    <property type="evidence" value="ECO:0007669"/>
    <property type="project" value="InterPro"/>
</dbReference>
<feature type="domain" description="Sialate O-acetylesterase" evidence="2">
    <location>
        <begin position="104"/>
        <end position="301"/>
    </location>
</feature>
<dbReference type="InterPro" id="IPR039329">
    <property type="entry name" value="SIAE"/>
</dbReference>
<proteinExistence type="predicted"/>
<dbReference type="PANTHER" id="PTHR22901:SF0">
    <property type="entry name" value="SIALATE O-ACETYLESTERASE"/>
    <property type="match status" value="1"/>
</dbReference>
<evidence type="ECO:0000256" key="1">
    <source>
        <dbReference type="ARBA" id="ARBA00022801"/>
    </source>
</evidence>
<gene>
    <name evidence="3" type="ORF">C0Q70_10678</name>
</gene>
<dbReference type="AlphaFoldDB" id="A0A2T7P3U6"/>
<dbReference type="InterPro" id="IPR036514">
    <property type="entry name" value="SGNH_hydro_sf"/>
</dbReference>